<comment type="subcellular location">
    <subcellularLocation>
        <location evidence="2">Plastid</location>
        <location evidence="2">Chloroplast stroma</location>
    </subcellularLocation>
</comment>
<feature type="domain" description="Alpha-carbonic anhydrase" evidence="6">
    <location>
        <begin position="38"/>
        <end position="285"/>
    </location>
</feature>
<dbReference type="InterPro" id="IPR036398">
    <property type="entry name" value="CA_dom_sf"/>
</dbReference>
<dbReference type="EMBL" id="JBBPBM010000587">
    <property type="protein sequence ID" value="KAK8493895.1"/>
    <property type="molecule type" value="Genomic_DNA"/>
</dbReference>
<comment type="catalytic activity">
    <reaction evidence="4">
        <text>hydrogencarbonate + H(+) = CO2 + H2O</text>
        <dbReference type="Rhea" id="RHEA:10748"/>
        <dbReference type="ChEBI" id="CHEBI:15377"/>
        <dbReference type="ChEBI" id="CHEBI:15378"/>
        <dbReference type="ChEBI" id="CHEBI:16526"/>
        <dbReference type="ChEBI" id="CHEBI:17544"/>
        <dbReference type="EC" id="4.2.1.1"/>
    </reaction>
</comment>
<dbReference type="SMART" id="SM01057">
    <property type="entry name" value="Carb_anhydrase"/>
    <property type="match status" value="1"/>
</dbReference>
<sequence length="293" mass="33118">MKRIYSDGGSITFPILLISSLCCFISLAISSSEVANETKFSYIQGSGKGPKDWGRLDPHWKLCGTGKLQSPIDLLHGTPQVVPILGKLKRDYKPAPAVVRNRGHDIMSRDNVFLNNCAKPWNQVRWTGYAGQININGTYYKLLQCHWHSPSEHTFNGTRYQLELHIVHKSGRGELAVVAIVYKYGRPDFFLTRLFHHIKSVGDEEKDLGIVNPGDIKFGSRKYFRYVGSLTVPPCSEDVVWTISNKVRTVSRKQLRLLRDVVHDGFEANARPTQSFNGRPVLFYTPRKKSGSV</sequence>
<dbReference type="Proteomes" id="UP001472677">
    <property type="component" value="Unassembled WGS sequence"/>
</dbReference>
<evidence type="ECO:0000313" key="8">
    <source>
        <dbReference type="Proteomes" id="UP001472677"/>
    </source>
</evidence>
<dbReference type="Pfam" id="PF00194">
    <property type="entry name" value="Carb_anhydrase"/>
    <property type="match status" value="1"/>
</dbReference>
<dbReference type="SUPFAM" id="SSF51069">
    <property type="entry name" value="Carbonic anhydrase"/>
    <property type="match status" value="1"/>
</dbReference>
<evidence type="ECO:0000256" key="2">
    <source>
        <dbReference type="ARBA" id="ARBA00004470"/>
    </source>
</evidence>
<protein>
    <recommendedName>
        <fullName evidence="6">Alpha-carbonic anhydrase domain-containing protein</fullName>
    </recommendedName>
</protein>
<comment type="caution">
    <text evidence="7">The sequence shown here is derived from an EMBL/GenBank/DDBJ whole genome shotgun (WGS) entry which is preliminary data.</text>
</comment>
<gene>
    <name evidence="7" type="ORF">V6N12_063961</name>
</gene>
<comment type="similarity">
    <text evidence="3">Belongs to the alpha-class carbonic anhydrase family.</text>
</comment>
<proteinExistence type="inferred from homology"/>
<evidence type="ECO:0000256" key="1">
    <source>
        <dbReference type="ARBA" id="ARBA00002904"/>
    </source>
</evidence>
<feature type="chain" id="PRO_5047011260" description="Alpha-carbonic anhydrase domain-containing protein" evidence="5">
    <location>
        <begin position="31"/>
        <end position="293"/>
    </location>
</feature>
<dbReference type="InterPro" id="IPR023561">
    <property type="entry name" value="Carbonic_anhydrase_a-class"/>
</dbReference>
<name>A0ABR2ALL5_9ROSI</name>
<accession>A0ABR2ALL5</accession>
<evidence type="ECO:0000256" key="3">
    <source>
        <dbReference type="ARBA" id="ARBA00006365"/>
    </source>
</evidence>
<evidence type="ECO:0000256" key="4">
    <source>
        <dbReference type="ARBA" id="ARBA00048348"/>
    </source>
</evidence>
<keyword evidence="8" id="KW-1185">Reference proteome</keyword>
<evidence type="ECO:0000256" key="5">
    <source>
        <dbReference type="SAM" id="SignalP"/>
    </source>
</evidence>
<dbReference type="PANTHER" id="PTHR18952">
    <property type="entry name" value="CARBONIC ANHYDRASE"/>
    <property type="match status" value="1"/>
</dbReference>
<dbReference type="CDD" id="cd03124">
    <property type="entry name" value="alpha_CA_prokaryotic_like"/>
    <property type="match status" value="1"/>
</dbReference>
<dbReference type="Gene3D" id="3.10.200.10">
    <property type="entry name" value="Alpha carbonic anhydrase"/>
    <property type="match status" value="1"/>
</dbReference>
<dbReference type="InterPro" id="IPR041891">
    <property type="entry name" value="Alpha_CA_prokaryot-like"/>
</dbReference>
<keyword evidence="5" id="KW-0732">Signal</keyword>
<dbReference type="InterPro" id="IPR001148">
    <property type="entry name" value="CA_dom"/>
</dbReference>
<evidence type="ECO:0000259" key="6">
    <source>
        <dbReference type="PROSITE" id="PS51144"/>
    </source>
</evidence>
<evidence type="ECO:0000313" key="7">
    <source>
        <dbReference type="EMBL" id="KAK8493895.1"/>
    </source>
</evidence>
<organism evidence="7 8">
    <name type="scientific">Hibiscus sabdariffa</name>
    <name type="common">roselle</name>
    <dbReference type="NCBI Taxonomy" id="183260"/>
    <lineage>
        <taxon>Eukaryota</taxon>
        <taxon>Viridiplantae</taxon>
        <taxon>Streptophyta</taxon>
        <taxon>Embryophyta</taxon>
        <taxon>Tracheophyta</taxon>
        <taxon>Spermatophyta</taxon>
        <taxon>Magnoliopsida</taxon>
        <taxon>eudicotyledons</taxon>
        <taxon>Gunneridae</taxon>
        <taxon>Pentapetalae</taxon>
        <taxon>rosids</taxon>
        <taxon>malvids</taxon>
        <taxon>Malvales</taxon>
        <taxon>Malvaceae</taxon>
        <taxon>Malvoideae</taxon>
        <taxon>Hibiscus</taxon>
    </lineage>
</organism>
<comment type="function">
    <text evidence="1">Reversible hydration of carbon dioxide.</text>
</comment>
<feature type="signal peptide" evidence="5">
    <location>
        <begin position="1"/>
        <end position="30"/>
    </location>
</feature>
<reference evidence="7 8" key="1">
    <citation type="journal article" date="2024" name="G3 (Bethesda)">
        <title>Genome assembly of Hibiscus sabdariffa L. provides insights into metabolisms of medicinal natural products.</title>
        <authorList>
            <person name="Kim T."/>
        </authorList>
    </citation>
    <scope>NUCLEOTIDE SEQUENCE [LARGE SCALE GENOMIC DNA]</scope>
    <source>
        <strain evidence="7">TK-2024</strain>
        <tissue evidence="7">Old leaves</tissue>
    </source>
</reference>
<dbReference type="PANTHER" id="PTHR18952:SF271">
    <property type="entry name" value="ALPHA CARBONIC ANHYDRASE 4-RELATED"/>
    <property type="match status" value="1"/>
</dbReference>
<dbReference type="PROSITE" id="PS51144">
    <property type="entry name" value="ALPHA_CA_2"/>
    <property type="match status" value="1"/>
</dbReference>